<dbReference type="EMBL" id="VSSQ01008074">
    <property type="protein sequence ID" value="MPM37812.1"/>
    <property type="molecule type" value="Genomic_DNA"/>
</dbReference>
<dbReference type="Gene3D" id="1.10.287.950">
    <property type="entry name" value="Methyl-accepting chemotaxis protein"/>
    <property type="match status" value="1"/>
</dbReference>
<protein>
    <submittedName>
        <fullName evidence="2">Methyl-accepting chemotaxis protein IV</fullName>
    </submittedName>
</protein>
<keyword evidence="1" id="KW-0145">Chemotaxis</keyword>
<dbReference type="PANTHER" id="PTHR43531">
    <property type="entry name" value="PROTEIN ICFG"/>
    <property type="match status" value="1"/>
</dbReference>
<dbReference type="PANTHER" id="PTHR43531:SF11">
    <property type="entry name" value="METHYL-ACCEPTING CHEMOTAXIS PROTEIN 3"/>
    <property type="match status" value="1"/>
</dbReference>
<dbReference type="InterPro" id="IPR051310">
    <property type="entry name" value="MCP_chemotaxis"/>
</dbReference>
<reference evidence="2" key="1">
    <citation type="submission" date="2019-08" db="EMBL/GenBank/DDBJ databases">
        <authorList>
            <person name="Kucharzyk K."/>
            <person name="Murdoch R.W."/>
            <person name="Higgins S."/>
            <person name="Loffler F."/>
        </authorList>
    </citation>
    <scope>NUCLEOTIDE SEQUENCE</scope>
</reference>
<dbReference type="AlphaFoldDB" id="A0A644ZAC5"/>
<proteinExistence type="predicted"/>
<comment type="caution">
    <text evidence="2">The sequence shown here is derived from an EMBL/GenBank/DDBJ whole genome shotgun (WGS) entry which is preliminary data.</text>
</comment>
<sequence length="139" mass="14339">MRALAAKSAEASRQTAELLQRSAGAVTQGEHLTQETALLLQDMAGKSDHVTALMDRAAQASAAQASAIAEISLGLSQISAVVQSNAAAAEESSASSEELFAMAAALREELAQYRLARHEDDALPGGGQASLSLETAARF</sequence>
<gene>
    <name evidence="2" type="primary">tap_3</name>
    <name evidence="2" type="ORF">SDC9_84431</name>
</gene>
<name>A0A644ZAC5_9ZZZZ</name>
<accession>A0A644ZAC5</accession>
<dbReference type="SUPFAM" id="SSF58104">
    <property type="entry name" value="Methyl-accepting chemotaxis protein (MCP) signaling domain"/>
    <property type="match status" value="1"/>
</dbReference>
<dbReference type="GO" id="GO:0006935">
    <property type="term" value="P:chemotaxis"/>
    <property type="evidence" value="ECO:0007669"/>
    <property type="project" value="UniProtKB-KW"/>
</dbReference>
<organism evidence="2">
    <name type="scientific">bioreactor metagenome</name>
    <dbReference type="NCBI Taxonomy" id="1076179"/>
    <lineage>
        <taxon>unclassified sequences</taxon>
        <taxon>metagenomes</taxon>
        <taxon>ecological metagenomes</taxon>
    </lineage>
</organism>
<evidence type="ECO:0000256" key="1">
    <source>
        <dbReference type="ARBA" id="ARBA00022500"/>
    </source>
</evidence>
<dbReference type="GO" id="GO:0005886">
    <property type="term" value="C:plasma membrane"/>
    <property type="evidence" value="ECO:0007669"/>
    <property type="project" value="TreeGrafter"/>
</dbReference>
<dbReference type="GO" id="GO:0004888">
    <property type="term" value="F:transmembrane signaling receptor activity"/>
    <property type="evidence" value="ECO:0007669"/>
    <property type="project" value="TreeGrafter"/>
</dbReference>
<evidence type="ECO:0000313" key="2">
    <source>
        <dbReference type="EMBL" id="MPM37812.1"/>
    </source>
</evidence>